<evidence type="ECO:0000313" key="2">
    <source>
        <dbReference type="Proteomes" id="UP001432039"/>
    </source>
</evidence>
<dbReference type="InterPro" id="IPR029063">
    <property type="entry name" value="SAM-dependent_MTases_sf"/>
</dbReference>
<dbReference type="SUPFAM" id="SSF53335">
    <property type="entry name" value="S-adenosyl-L-methionine-dependent methyltransferases"/>
    <property type="match status" value="1"/>
</dbReference>
<dbReference type="GO" id="GO:0032259">
    <property type="term" value="P:methylation"/>
    <property type="evidence" value="ECO:0007669"/>
    <property type="project" value="UniProtKB-KW"/>
</dbReference>
<keyword evidence="1" id="KW-0808">Transferase</keyword>
<dbReference type="Proteomes" id="UP001432039">
    <property type="component" value="Chromosome"/>
</dbReference>
<proteinExistence type="predicted"/>
<dbReference type="GO" id="GO:0008168">
    <property type="term" value="F:methyltransferase activity"/>
    <property type="evidence" value="ECO:0007669"/>
    <property type="project" value="UniProtKB-KW"/>
</dbReference>
<organism evidence="1 2">
    <name type="scientific">Streptomyces virginiae</name>
    <name type="common">Streptomyces cinnamonensis</name>
    <dbReference type="NCBI Taxonomy" id="1961"/>
    <lineage>
        <taxon>Bacteria</taxon>
        <taxon>Bacillati</taxon>
        <taxon>Actinomycetota</taxon>
        <taxon>Actinomycetes</taxon>
        <taxon>Kitasatosporales</taxon>
        <taxon>Streptomycetaceae</taxon>
        <taxon>Streptomyces</taxon>
    </lineage>
</organism>
<evidence type="ECO:0000313" key="1">
    <source>
        <dbReference type="EMBL" id="WUQ17465.1"/>
    </source>
</evidence>
<protein>
    <submittedName>
        <fullName evidence="1">Class I SAM-dependent methyltransferase</fullName>
    </submittedName>
</protein>
<dbReference type="EMBL" id="CP108090">
    <property type="protein sequence ID" value="WUQ17465.1"/>
    <property type="molecule type" value="Genomic_DNA"/>
</dbReference>
<dbReference type="Gene3D" id="3.40.50.150">
    <property type="entry name" value="Vaccinia Virus protein VP39"/>
    <property type="match status" value="1"/>
</dbReference>
<keyword evidence="2" id="KW-1185">Reference proteome</keyword>
<sequence>MVCVDALGHASDPLAALAEIHRILTPGARAVITRAVRRDTEPAWHDQARAAGLHVEHVQERPDEPAMWRRLYQLWQARADDLARHLGEAQACAMLAEAARHRPTLPGRRAVALTLRRPLRCTDEPHIEETPA</sequence>
<keyword evidence="1" id="KW-0489">Methyltransferase</keyword>
<accession>A0ABZ1TNR9</accession>
<dbReference type="RefSeq" id="WP_328965684.1">
    <property type="nucleotide sequence ID" value="NZ_CP108090.1"/>
</dbReference>
<gene>
    <name evidence="1" type="ORF">OG517_42210</name>
</gene>
<reference evidence="1" key="1">
    <citation type="submission" date="2022-10" db="EMBL/GenBank/DDBJ databases">
        <title>The complete genomes of actinobacterial strains from the NBC collection.</title>
        <authorList>
            <person name="Joergensen T.S."/>
            <person name="Alvarez Arevalo M."/>
            <person name="Sterndorff E.B."/>
            <person name="Faurdal D."/>
            <person name="Vuksanovic O."/>
            <person name="Mourched A.-S."/>
            <person name="Charusanti P."/>
            <person name="Shaw S."/>
            <person name="Blin K."/>
            <person name="Weber T."/>
        </authorList>
    </citation>
    <scope>NUCLEOTIDE SEQUENCE</scope>
    <source>
        <strain evidence="1">NBC_00248</strain>
    </source>
</reference>
<name>A0ABZ1TNR9_STRVG</name>